<protein>
    <submittedName>
        <fullName evidence="2">Uncharacterized protein</fullName>
    </submittedName>
</protein>
<dbReference type="SUPFAM" id="SSF101898">
    <property type="entry name" value="NHL repeat"/>
    <property type="match status" value="1"/>
</dbReference>
<dbReference type="GO" id="GO:0008270">
    <property type="term" value="F:zinc ion binding"/>
    <property type="evidence" value="ECO:0007669"/>
    <property type="project" value="InterPro"/>
</dbReference>
<dbReference type="InterPro" id="IPR011042">
    <property type="entry name" value="6-blade_b-propeller_TolB-like"/>
</dbReference>
<dbReference type="PROSITE" id="PS50119">
    <property type="entry name" value="ZF_BBOX"/>
    <property type="match status" value="1"/>
</dbReference>
<reference evidence="2" key="1">
    <citation type="journal article" date="2012" name="Nature">
        <title>The oyster genome reveals stress adaptation and complexity of shell formation.</title>
        <authorList>
            <person name="Zhang G."/>
            <person name="Fang X."/>
            <person name="Guo X."/>
            <person name="Li L."/>
            <person name="Luo R."/>
            <person name="Xu F."/>
            <person name="Yang P."/>
            <person name="Zhang L."/>
            <person name="Wang X."/>
            <person name="Qi H."/>
            <person name="Xiong Z."/>
            <person name="Que H."/>
            <person name="Xie Y."/>
            <person name="Holland P.W."/>
            <person name="Paps J."/>
            <person name="Zhu Y."/>
            <person name="Wu F."/>
            <person name="Chen Y."/>
            <person name="Wang J."/>
            <person name="Peng C."/>
            <person name="Meng J."/>
            <person name="Yang L."/>
            <person name="Liu J."/>
            <person name="Wen B."/>
            <person name="Zhang N."/>
            <person name="Huang Z."/>
            <person name="Zhu Q."/>
            <person name="Feng Y."/>
            <person name="Mount A."/>
            <person name="Hedgecock D."/>
            <person name="Xu Z."/>
            <person name="Liu Y."/>
            <person name="Domazet-Loso T."/>
            <person name="Du Y."/>
            <person name="Sun X."/>
            <person name="Zhang S."/>
            <person name="Liu B."/>
            <person name="Cheng P."/>
            <person name="Jiang X."/>
            <person name="Li J."/>
            <person name="Fan D."/>
            <person name="Wang W."/>
            <person name="Fu W."/>
            <person name="Wang T."/>
            <person name="Wang B."/>
            <person name="Zhang J."/>
            <person name="Peng Z."/>
            <person name="Li Y."/>
            <person name="Li N."/>
            <person name="Wang J."/>
            <person name="Chen M."/>
            <person name="He Y."/>
            <person name="Tan F."/>
            <person name="Song X."/>
            <person name="Zheng Q."/>
            <person name="Huang R."/>
            <person name="Yang H."/>
            <person name="Du X."/>
            <person name="Chen L."/>
            <person name="Yang M."/>
            <person name="Gaffney P.M."/>
            <person name="Wang S."/>
            <person name="Luo L."/>
            <person name="She Z."/>
            <person name="Ming Y."/>
            <person name="Huang W."/>
            <person name="Zhang S."/>
            <person name="Huang B."/>
            <person name="Zhang Y."/>
            <person name="Qu T."/>
            <person name="Ni P."/>
            <person name="Miao G."/>
            <person name="Wang J."/>
            <person name="Wang Q."/>
            <person name="Steinberg C.E."/>
            <person name="Wang H."/>
            <person name="Li N."/>
            <person name="Qian L."/>
            <person name="Zhang G."/>
            <person name="Li Y."/>
            <person name="Yang H."/>
            <person name="Liu X."/>
            <person name="Wang J."/>
            <person name="Yin Y."/>
            <person name="Wang J."/>
        </authorList>
    </citation>
    <scope>NUCLEOTIDE SEQUENCE [LARGE SCALE GENOMIC DNA]</scope>
    <source>
        <strain evidence="2">05x7-T-G4-1.051#20</strain>
    </source>
</reference>
<name>K1Q441_MAGGI</name>
<dbReference type="Gene3D" id="2.120.10.30">
    <property type="entry name" value="TolB, C-terminal domain"/>
    <property type="match status" value="1"/>
</dbReference>
<dbReference type="PROSITE" id="PS51125">
    <property type="entry name" value="NHL"/>
    <property type="match status" value="2"/>
</dbReference>
<evidence type="ECO:0000313" key="2">
    <source>
        <dbReference type="EMBL" id="EKC23580.1"/>
    </source>
</evidence>
<dbReference type="InterPro" id="IPR000315">
    <property type="entry name" value="Znf_B-box"/>
</dbReference>
<accession>K1Q441</accession>
<sequence length="500" mass="57493">MLVFIETETWQPYRYLPNTLLLKNTSQCIEHDLRIDMTCEDCDEFICSQCAKTDHKDHDWKTITTAGSLRRRELKKTLRRVKEKDIAEIDEKIKKASKQREGNKKCCDSEVSKLQKHYDAIVSKLDEIKKNLETKLVEDLERKNAEVSNKKLDLEKKRDNIKDLVEFLEDKHGTMSDYSLIENLRDLTNLVSNTDSDIERGDHSVRYRGVDISEGSLDSIMGQTFDLDDFNLTETDSFQYGDESLYVLETIDEDTCLVRDCTSECFERMNIRLKKKEKSNICGDEVCVTDKGDVYVTHYSNHTIVHLSQSGSASPVFNTAPLIPFGICQSTEGGLLVKLVDDDTETFYPDSKSRRLVRHVTLTGDVIREYEYQEDGQTRLFTVPWKVRQNGNTDICVVNRTEEFTGELVILSSSGFLKSVYHGQKVTFDPADVVCDSHCNIIVSDYSNSQIHLLSPDGEFMKYLLTENEVTDPWSMSLYKSTLWVGDYRGLIKVFQFNNT</sequence>
<proteinExistence type="predicted"/>
<keyword evidence="1" id="KW-0677">Repeat</keyword>
<organism evidence="2">
    <name type="scientific">Magallana gigas</name>
    <name type="common">Pacific oyster</name>
    <name type="synonym">Crassostrea gigas</name>
    <dbReference type="NCBI Taxonomy" id="29159"/>
    <lineage>
        <taxon>Eukaryota</taxon>
        <taxon>Metazoa</taxon>
        <taxon>Spiralia</taxon>
        <taxon>Lophotrochozoa</taxon>
        <taxon>Mollusca</taxon>
        <taxon>Bivalvia</taxon>
        <taxon>Autobranchia</taxon>
        <taxon>Pteriomorphia</taxon>
        <taxon>Ostreida</taxon>
        <taxon>Ostreoidea</taxon>
        <taxon>Ostreidae</taxon>
        <taxon>Magallana</taxon>
    </lineage>
</organism>
<dbReference type="PANTHER" id="PTHR25462:SF296">
    <property type="entry name" value="MEIOTIC P26, ISOFORM F"/>
    <property type="match status" value="1"/>
</dbReference>
<dbReference type="Gene3D" id="3.30.160.60">
    <property type="entry name" value="Classic Zinc Finger"/>
    <property type="match status" value="1"/>
</dbReference>
<dbReference type="Pfam" id="PF00643">
    <property type="entry name" value="zf-B_box"/>
    <property type="match status" value="1"/>
</dbReference>
<evidence type="ECO:0000256" key="1">
    <source>
        <dbReference type="ARBA" id="ARBA00022737"/>
    </source>
</evidence>
<dbReference type="CDD" id="cd19756">
    <property type="entry name" value="Bbox2"/>
    <property type="match status" value="1"/>
</dbReference>
<dbReference type="SUPFAM" id="SSF57845">
    <property type="entry name" value="B-box zinc-binding domain"/>
    <property type="match status" value="1"/>
</dbReference>
<dbReference type="InParanoid" id="K1Q441"/>
<dbReference type="InterPro" id="IPR047153">
    <property type="entry name" value="TRIM45/56/19-like"/>
</dbReference>
<dbReference type="HOGENOM" id="CLU_040222_0_0_1"/>
<dbReference type="InterPro" id="IPR001258">
    <property type="entry name" value="NHL_repeat"/>
</dbReference>
<dbReference type="EMBL" id="JH817413">
    <property type="protein sequence ID" value="EKC23580.1"/>
    <property type="molecule type" value="Genomic_DNA"/>
</dbReference>
<dbReference type="AlphaFoldDB" id="K1Q441"/>
<gene>
    <name evidence="2" type="ORF">CGI_10011926</name>
</gene>
<dbReference type="PANTHER" id="PTHR25462">
    <property type="entry name" value="BONUS, ISOFORM C-RELATED"/>
    <property type="match status" value="1"/>
</dbReference>